<evidence type="ECO:0000256" key="2">
    <source>
        <dbReference type="ARBA" id="ARBA00022737"/>
    </source>
</evidence>
<dbReference type="PANTHER" id="PTHR11707">
    <property type="entry name" value="L-ASPARAGINASE"/>
    <property type="match status" value="1"/>
</dbReference>
<dbReference type="Gene3D" id="3.40.50.40">
    <property type="match status" value="1"/>
</dbReference>
<dbReference type="PROSITE" id="PS00144">
    <property type="entry name" value="ASN_GLN_ASE_1"/>
    <property type="match status" value="1"/>
</dbReference>
<comment type="caution">
    <text evidence="13">The sequence shown here is derived from an EMBL/GenBank/DDBJ whole genome shotgun (WGS) entry which is preliminary data.</text>
</comment>
<dbReference type="InterPro" id="IPR036152">
    <property type="entry name" value="Asp/glu_Ase-like_sf"/>
</dbReference>
<dbReference type="PRINTS" id="PR00139">
    <property type="entry name" value="ASNGLNASE"/>
</dbReference>
<dbReference type="InterPro" id="IPR040919">
    <property type="entry name" value="Asparaginase_C"/>
</dbReference>
<dbReference type="PIRSF" id="PIRSF001220">
    <property type="entry name" value="L-ASNase_gatD"/>
    <property type="match status" value="1"/>
</dbReference>
<dbReference type="GO" id="GO:0006528">
    <property type="term" value="P:asparagine metabolic process"/>
    <property type="evidence" value="ECO:0007669"/>
    <property type="project" value="UniProtKB-ARBA"/>
</dbReference>
<dbReference type="CDD" id="cd08963">
    <property type="entry name" value="L-asparaginase_I"/>
    <property type="match status" value="1"/>
</dbReference>
<dbReference type="PROSITE" id="PS51732">
    <property type="entry name" value="ASN_GLN_ASE_3"/>
    <property type="match status" value="1"/>
</dbReference>
<dbReference type="Gene3D" id="1.25.40.20">
    <property type="entry name" value="Ankyrin repeat-containing domain"/>
    <property type="match status" value="1"/>
</dbReference>
<dbReference type="InterPro" id="IPR006034">
    <property type="entry name" value="Asparaginase/glutaminase-like"/>
</dbReference>
<dbReference type="InterPro" id="IPR036770">
    <property type="entry name" value="Ankyrin_rpt-contain_sf"/>
</dbReference>
<dbReference type="Gene3D" id="3.40.50.1170">
    <property type="entry name" value="L-asparaginase, N-terminal domain"/>
    <property type="match status" value="1"/>
</dbReference>
<dbReference type="FunFam" id="3.40.50.1170:FF:000003">
    <property type="entry name" value="60 kDa lysophospholipase"/>
    <property type="match status" value="1"/>
</dbReference>
<evidence type="ECO:0000313" key="13">
    <source>
        <dbReference type="EMBL" id="KAL0486909.1"/>
    </source>
</evidence>
<dbReference type="SUPFAM" id="SSF48403">
    <property type="entry name" value="Ankyrin repeat"/>
    <property type="match status" value="1"/>
</dbReference>
<evidence type="ECO:0000313" key="14">
    <source>
        <dbReference type="Proteomes" id="UP001431209"/>
    </source>
</evidence>
<dbReference type="FunFam" id="3.40.50.40:FF:000001">
    <property type="entry name" value="L-asparaginase 1"/>
    <property type="match status" value="1"/>
</dbReference>
<feature type="domain" description="Asparaginase/glutaminase C-terminal" evidence="12">
    <location>
        <begin position="288"/>
        <end position="401"/>
    </location>
</feature>
<dbReference type="PIRSF" id="PIRSF500176">
    <property type="entry name" value="L_ASNase"/>
    <property type="match status" value="1"/>
</dbReference>
<feature type="repeat" description="ANK" evidence="7">
    <location>
        <begin position="491"/>
        <end position="523"/>
    </location>
</feature>
<gene>
    <name evidence="13" type="ORF">AKO1_001244</name>
</gene>
<feature type="binding site" evidence="6">
    <location>
        <position position="135"/>
    </location>
    <ligand>
        <name>substrate</name>
    </ligand>
</feature>
<dbReference type="SUPFAM" id="SSF53774">
    <property type="entry name" value="Glutaminase/Asparaginase"/>
    <property type="match status" value="1"/>
</dbReference>
<accession>A0AAW2ZC28</accession>
<dbReference type="PANTHER" id="PTHR11707:SF28">
    <property type="entry name" value="60 KDA LYSOPHOSPHOLIPASE"/>
    <property type="match status" value="1"/>
</dbReference>
<evidence type="ECO:0000256" key="8">
    <source>
        <dbReference type="PROSITE-ProRule" id="PRU10099"/>
    </source>
</evidence>
<dbReference type="InterPro" id="IPR027473">
    <property type="entry name" value="L-asparaginase_C"/>
</dbReference>
<dbReference type="Proteomes" id="UP001431209">
    <property type="component" value="Unassembled WGS sequence"/>
</dbReference>
<evidence type="ECO:0000256" key="9">
    <source>
        <dbReference type="PROSITE-ProRule" id="PRU10100"/>
    </source>
</evidence>
<feature type="region of interest" description="Disordered" evidence="10">
    <location>
        <begin position="82"/>
        <end position="110"/>
    </location>
</feature>
<keyword evidence="4 7" id="KW-0040">ANK repeat</keyword>
<dbReference type="InterPro" id="IPR002110">
    <property type="entry name" value="Ankyrin_rpt"/>
</dbReference>
<sequence length="561" mass="62418">MTRQGQDVNKKQIHTTKILMIYTGGTIGMKTSPKGYIPAQNFLGNQLSKLSQFHHRKSAVKHYDTDKTVKAENTPVTFTKDSTKTHSVVTSGKHKSSNNHHSHQGAVPEWFFTPPTKNGVRAMFKILEYNPLMDSSNMAHSDWVKIATDIETNYELYDAFIVLHGTDTMAYTTSALSFMLDNLKKTVVVTGSQIPISQVRNDGFDNLLGSLTVAMHYDIPEVCLFFNNKLFRGNRCIKDSCSDLNAFDSMNFPPLVTMGTDTRVEWSLVRSRPNNSETLKLHPITDPHVGCLRIFPGITADVIKNFLLPPMKGVVLLTYGAGNAPDIRADFLKALKDASDRGVIIVNVTQCSKGMVTSDYAAGTALTEAGVISGSDMTCEAAITKLMYLLSRNMTTQEVKRHIGVNMRGELTVLTDHDRYTQNVSGDDSKLIKSVSQMLSHPGDGQHDWSQIKQCLFPNVVCMLASVGDLQEIKRLVEDEDMVLKGMVDYDHRSPLHLAACNGHLAVVKYLVQNECAVDAKDRWGNTALSEAQNNGHQDLIQYLNDTTERKKKVLQHYVSK</sequence>
<feature type="active site" evidence="8">
    <location>
        <position position="26"/>
    </location>
</feature>
<protein>
    <recommendedName>
        <fullName evidence="1">asparaginase</fullName>
        <ecNumber evidence="1">3.5.1.1</ecNumber>
    </recommendedName>
</protein>
<feature type="binding site" evidence="6">
    <location>
        <begin position="166"/>
        <end position="167"/>
    </location>
    <ligand>
        <name>substrate</name>
    </ligand>
</feature>
<feature type="active site" evidence="9">
    <location>
        <position position="166"/>
    </location>
</feature>
<feature type="domain" description="L-asparaginase N-terminal" evidence="11">
    <location>
        <begin position="17"/>
        <end position="267"/>
    </location>
</feature>
<dbReference type="PROSITE" id="PS50088">
    <property type="entry name" value="ANK_REPEAT"/>
    <property type="match status" value="1"/>
</dbReference>
<evidence type="ECO:0000259" key="12">
    <source>
        <dbReference type="Pfam" id="PF17763"/>
    </source>
</evidence>
<dbReference type="Pfam" id="PF00710">
    <property type="entry name" value="Asparaginase"/>
    <property type="match status" value="1"/>
</dbReference>
<dbReference type="Pfam" id="PF17763">
    <property type="entry name" value="Asparaginase_C"/>
    <property type="match status" value="1"/>
</dbReference>
<comment type="similarity">
    <text evidence="5">In the N-terminal section; belongs to the asparaginase 1 family.</text>
</comment>
<keyword evidence="3" id="KW-0378">Hydrolase</keyword>
<name>A0AAW2ZC28_9EUKA</name>
<dbReference type="EMBL" id="JAOPGA020001282">
    <property type="protein sequence ID" value="KAL0486909.1"/>
    <property type="molecule type" value="Genomic_DNA"/>
</dbReference>
<dbReference type="NCBIfam" id="TIGR00519">
    <property type="entry name" value="asnASE_I"/>
    <property type="match status" value="1"/>
</dbReference>
<dbReference type="InterPro" id="IPR037152">
    <property type="entry name" value="L-asparaginase_N_sf"/>
</dbReference>
<dbReference type="GO" id="GO:0004067">
    <property type="term" value="F:asparaginase activity"/>
    <property type="evidence" value="ECO:0007669"/>
    <property type="project" value="UniProtKB-UniRule"/>
</dbReference>
<keyword evidence="14" id="KW-1185">Reference proteome</keyword>
<dbReference type="SMART" id="SM00248">
    <property type="entry name" value="ANK"/>
    <property type="match status" value="1"/>
</dbReference>
<dbReference type="InterPro" id="IPR020827">
    <property type="entry name" value="Asparaginase/glutaminase_AS1"/>
</dbReference>
<dbReference type="SMART" id="SM00870">
    <property type="entry name" value="Asparaginase"/>
    <property type="match status" value="1"/>
</dbReference>
<feature type="compositionally biased region" description="Basic residues" evidence="10">
    <location>
        <begin position="92"/>
        <end position="103"/>
    </location>
</feature>
<evidence type="ECO:0000256" key="7">
    <source>
        <dbReference type="PROSITE-ProRule" id="PRU00023"/>
    </source>
</evidence>
<dbReference type="PROSITE" id="PS50297">
    <property type="entry name" value="ANK_REP_REGION"/>
    <property type="match status" value="1"/>
</dbReference>
<dbReference type="InterPro" id="IPR027475">
    <property type="entry name" value="Asparaginase/glutaminase_AS2"/>
</dbReference>
<organism evidence="13 14">
    <name type="scientific">Acrasis kona</name>
    <dbReference type="NCBI Taxonomy" id="1008807"/>
    <lineage>
        <taxon>Eukaryota</taxon>
        <taxon>Discoba</taxon>
        <taxon>Heterolobosea</taxon>
        <taxon>Tetramitia</taxon>
        <taxon>Eutetramitia</taxon>
        <taxon>Acrasidae</taxon>
        <taxon>Acrasis</taxon>
    </lineage>
</organism>
<evidence type="ECO:0000256" key="6">
    <source>
        <dbReference type="PIRSR" id="PIRSR001220-2"/>
    </source>
</evidence>
<dbReference type="Pfam" id="PF12796">
    <property type="entry name" value="Ank_2"/>
    <property type="match status" value="1"/>
</dbReference>
<evidence type="ECO:0000256" key="5">
    <source>
        <dbReference type="ARBA" id="ARBA00061199"/>
    </source>
</evidence>
<keyword evidence="2" id="KW-0677">Repeat</keyword>
<dbReference type="SFLD" id="SFLDS00057">
    <property type="entry name" value="Glutaminase/Asparaginase"/>
    <property type="match status" value="1"/>
</dbReference>
<dbReference type="AlphaFoldDB" id="A0AAW2ZC28"/>
<reference evidence="13 14" key="1">
    <citation type="submission" date="2024-03" db="EMBL/GenBank/DDBJ databases">
        <title>The Acrasis kona genome and developmental transcriptomes reveal deep origins of eukaryotic multicellular pathways.</title>
        <authorList>
            <person name="Sheikh S."/>
            <person name="Fu C.-J."/>
            <person name="Brown M.W."/>
            <person name="Baldauf S.L."/>
        </authorList>
    </citation>
    <scope>NUCLEOTIDE SEQUENCE [LARGE SCALE GENOMIC DNA]</scope>
    <source>
        <strain evidence="13 14">ATCC MYA-3509</strain>
    </source>
</reference>
<dbReference type="PROSITE" id="PS00917">
    <property type="entry name" value="ASN_GLN_ASE_2"/>
    <property type="match status" value="1"/>
</dbReference>
<evidence type="ECO:0000256" key="1">
    <source>
        <dbReference type="ARBA" id="ARBA00012920"/>
    </source>
</evidence>
<proteinExistence type="inferred from homology"/>
<dbReference type="InterPro" id="IPR041725">
    <property type="entry name" value="L-asparaginase_I"/>
</dbReference>
<dbReference type="InterPro" id="IPR006033">
    <property type="entry name" value="AsnA_fam"/>
</dbReference>
<dbReference type="InterPro" id="IPR027474">
    <property type="entry name" value="L-asparaginase_N"/>
</dbReference>
<dbReference type="EC" id="3.5.1.1" evidence="1"/>
<evidence type="ECO:0000256" key="4">
    <source>
        <dbReference type="ARBA" id="ARBA00023043"/>
    </source>
</evidence>
<evidence type="ECO:0000259" key="11">
    <source>
        <dbReference type="Pfam" id="PF00710"/>
    </source>
</evidence>
<evidence type="ECO:0000256" key="3">
    <source>
        <dbReference type="ARBA" id="ARBA00022801"/>
    </source>
</evidence>
<evidence type="ECO:0000256" key="10">
    <source>
        <dbReference type="SAM" id="MobiDB-lite"/>
    </source>
</evidence>